<dbReference type="EMBL" id="SPUK01000015">
    <property type="protein sequence ID" value="TQV92315.1"/>
    <property type="molecule type" value="Genomic_DNA"/>
</dbReference>
<accession>A0A545US91</accession>
<gene>
    <name evidence="1" type="ORF">IF1G_08833</name>
</gene>
<sequence length="97" mass="10815">MLAAKMGRWQVTNMSSRRRTWLSGNGVQRPKEKDDALPAALRKRSNVLISRTNLNVRAQVSRAKGLQEARVLSFCPIRRGHGAHSRLTCAALAPRPL</sequence>
<evidence type="ECO:0000313" key="2">
    <source>
        <dbReference type="Proteomes" id="UP000315783"/>
    </source>
</evidence>
<dbReference type="AlphaFoldDB" id="A0A545US91"/>
<name>A0A545US91_9HYPO</name>
<proteinExistence type="predicted"/>
<comment type="caution">
    <text evidence="1">The sequence shown here is derived from an EMBL/GenBank/DDBJ whole genome shotgun (WGS) entry which is preliminary data.</text>
</comment>
<organism evidence="1 2">
    <name type="scientific">Cordyceps javanica</name>
    <dbReference type="NCBI Taxonomy" id="43265"/>
    <lineage>
        <taxon>Eukaryota</taxon>
        <taxon>Fungi</taxon>
        <taxon>Dikarya</taxon>
        <taxon>Ascomycota</taxon>
        <taxon>Pezizomycotina</taxon>
        <taxon>Sordariomycetes</taxon>
        <taxon>Hypocreomycetidae</taxon>
        <taxon>Hypocreales</taxon>
        <taxon>Cordycipitaceae</taxon>
        <taxon>Cordyceps</taxon>
    </lineage>
</organism>
<protein>
    <submittedName>
        <fullName evidence="1">Uncharacterized protein</fullName>
    </submittedName>
</protein>
<keyword evidence="2" id="KW-1185">Reference proteome</keyword>
<dbReference type="Proteomes" id="UP000315783">
    <property type="component" value="Unassembled WGS sequence"/>
</dbReference>
<evidence type="ECO:0000313" key="1">
    <source>
        <dbReference type="EMBL" id="TQV92315.1"/>
    </source>
</evidence>
<reference evidence="1 2" key="1">
    <citation type="journal article" date="2019" name="Appl. Microbiol. Biotechnol.">
        <title>Genome sequence of Isaria javanica and comparative genome analysis insights into family S53 peptidase evolution in fungal entomopathogens.</title>
        <authorList>
            <person name="Lin R."/>
            <person name="Zhang X."/>
            <person name="Xin B."/>
            <person name="Zou M."/>
            <person name="Gao Y."/>
            <person name="Qin F."/>
            <person name="Hu Q."/>
            <person name="Xie B."/>
            <person name="Cheng X."/>
        </authorList>
    </citation>
    <scope>NUCLEOTIDE SEQUENCE [LARGE SCALE GENOMIC DNA]</scope>
    <source>
        <strain evidence="1 2">IJ1G</strain>
    </source>
</reference>